<name>A0A382SD35_9ZZZZ</name>
<dbReference type="AlphaFoldDB" id="A0A382SD35"/>
<evidence type="ECO:0000256" key="1">
    <source>
        <dbReference type="ARBA" id="ARBA00023235"/>
    </source>
</evidence>
<dbReference type="GO" id="GO:0009982">
    <property type="term" value="F:pseudouridine synthase activity"/>
    <property type="evidence" value="ECO:0007669"/>
    <property type="project" value="InterPro"/>
</dbReference>
<accession>A0A382SD35</accession>
<dbReference type="InterPro" id="IPR020103">
    <property type="entry name" value="PsdUridine_synth_cat_dom_sf"/>
</dbReference>
<reference evidence="2" key="1">
    <citation type="submission" date="2018-05" db="EMBL/GenBank/DDBJ databases">
        <authorList>
            <person name="Lanie J.A."/>
            <person name="Ng W.-L."/>
            <person name="Kazmierczak K.M."/>
            <person name="Andrzejewski T.M."/>
            <person name="Davidsen T.M."/>
            <person name="Wayne K.J."/>
            <person name="Tettelin H."/>
            <person name="Glass J.I."/>
            <person name="Rusch D."/>
            <person name="Podicherti R."/>
            <person name="Tsui H.-C.T."/>
            <person name="Winkler M.E."/>
        </authorList>
    </citation>
    <scope>NUCLEOTIDE SEQUENCE</scope>
</reference>
<dbReference type="Gene3D" id="3.30.70.580">
    <property type="entry name" value="Pseudouridine synthase I, catalytic domain, N-terminal subdomain"/>
    <property type="match status" value="1"/>
</dbReference>
<evidence type="ECO:0008006" key="3">
    <source>
        <dbReference type="Google" id="ProtNLM"/>
    </source>
</evidence>
<evidence type="ECO:0000313" key="2">
    <source>
        <dbReference type="EMBL" id="SVD07078.1"/>
    </source>
</evidence>
<dbReference type="InterPro" id="IPR020094">
    <property type="entry name" value="TruA/RsuA/RluB/E/F_N"/>
</dbReference>
<protein>
    <recommendedName>
        <fullName evidence="3">Pseudouridine synthase I TruA alpha/beta domain-containing protein</fullName>
    </recommendedName>
</protein>
<dbReference type="GO" id="GO:0001522">
    <property type="term" value="P:pseudouridine synthesis"/>
    <property type="evidence" value="ECO:0007669"/>
    <property type="project" value="InterPro"/>
</dbReference>
<dbReference type="GO" id="GO:0003723">
    <property type="term" value="F:RNA binding"/>
    <property type="evidence" value="ECO:0007669"/>
    <property type="project" value="InterPro"/>
</dbReference>
<proteinExistence type="predicted"/>
<sequence length="32" mass="3841">MRKKYQLTIQYDGSDFHGWQIQAKERTVQGDI</sequence>
<organism evidence="2">
    <name type="scientific">marine metagenome</name>
    <dbReference type="NCBI Taxonomy" id="408172"/>
    <lineage>
        <taxon>unclassified sequences</taxon>
        <taxon>metagenomes</taxon>
        <taxon>ecological metagenomes</taxon>
    </lineage>
</organism>
<dbReference type="EMBL" id="UINC01127749">
    <property type="protein sequence ID" value="SVD07078.1"/>
    <property type="molecule type" value="Genomic_DNA"/>
</dbReference>
<keyword evidence="1" id="KW-0413">Isomerase</keyword>
<feature type="non-terminal residue" evidence="2">
    <location>
        <position position="32"/>
    </location>
</feature>
<gene>
    <name evidence="2" type="ORF">METZ01_LOCUS359932</name>
</gene>
<dbReference type="SUPFAM" id="SSF55120">
    <property type="entry name" value="Pseudouridine synthase"/>
    <property type="match status" value="1"/>
</dbReference>